<dbReference type="EC" id="6.1.1.9" evidence="12"/>
<dbReference type="CDD" id="cd07962">
    <property type="entry name" value="Anticodon_Ia_Val"/>
    <property type="match status" value="1"/>
</dbReference>
<keyword evidence="4 12" id="KW-0436">Ligase</keyword>
<dbReference type="Proteomes" id="UP000184076">
    <property type="component" value="Unassembled WGS sequence"/>
</dbReference>
<dbReference type="InterPro" id="IPR019499">
    <property type="entry name" value="Val-tRNA_synth_tRNA-bd"/>
</dbReference>
<comment type="domain">
    <text evidence="12">The C-terminal coiled-coil domain is crucial for aminoacylation activity.</text>
</comment>
<evidence type="ECO:0000313" key="17">
    <source>
        <dbReference type="EMBL" id="SHE56598.1"/>
    </source>
</evidence>
<feature type="domain" description="Methionyl/Valyl/Leucyl/Isoleucyl-tRNA synthetase anticodon-binding" evidence="15">
    <location>
        <begin position="610"/>
        <end position="753"/>
    </location>
</feature>
<dbReference type="GO" id="GO:0004832">
    <property type="term" value="F:valine-tRNA ligase activity"/>
    <property type="evidence" value="ECO:0007669"/>
    <property type="project" value="UniProtKB-UniRule"/>
</dbReference>
<comment type="catalytic activity">
    <reaction evidence="10 12">
        <text>tRNA(Val) + L-valine + ATP = L-valyl-tRNA(Val) + AMP + diphosphate</text>
        <dbReference type="Rhea" id="RHEA:10704"/>
        <dbReference type="Rhea" id="RHEA-COMP:9672"/>
        <dbReference type="Rhea" id="RHEA-COMP:9708"/>
        <dbReference type="ChEBI" id="CHEBI:30616"/>
        <dbReference type="ChEBI" id="CHEBI:33019"/>
        <dbReference type="ChEBI" id="CHEBI:57762"/>
        <dbReference type="ChEBI" id="CHEBI:78442"/>
        <dbReference type="ChEBI" id="CHEBI:78537"/>
        <dbReference type="ChEBI" id="CHEBI:456215"/>
        <dbReference type="EC" id="6.1.1.9"/>
    </reaction>
</comment>
<name>A0A1M4UIW6_9BACT</name>
<evidence type="ECO:0000313" key="18">
    <source>
        <dbReference type="Proteomes" id="UP000184076"/>
    </source>
</evidence>
<evidence type="ECO:0000256" key="7">
    <source>
        <dbReference type="ARBA" id="ARBA00022917"/>
    </source>
</evidence>
<keyword evidence="3 12" id="KW-0963">Cytoplasm</keyword>
<dbReference type="PRINTS" id="PR00986">
    <property type="entry name" value="TRNASYNTHVAL"/>
</dbReference>
<dbReference type="SUPFAM" id="SSF50677">
    <property type="entry name" value="ValRS/IleRS/LeuRS editing domain"/>
    <property type="match status" value="1"/>
</dbReference>
<organism evidence="17 18">
    <name type="scientific">Desulfacinum infernum DSM 9756</name>
    <dbReference type="NCBI Taxonomy" id="1121391"/>
    <lineage>
        <taxon>Bacteria</taxon>
        <taxon>Pseudomonadati</taxon>
        <taxon>Thermodesulfobacteriota</taxon>
        <taxon>Syntrophobacteria</taxon>
        <taxon>Syntrophobacterales</taxon>
        <taxon>Syntrophobacteraceae</taxon>
        <taxon>Desulfacinum</taxon>
    </lineage>
</organism>
<evidence type="ECO:0000256" key="3">
    <source>
        <dbReference type="ARBA" id="ARBA00022490"/>
    </source>
</evidence>
<dbReference type="PANTHER" id="PTHR11946">
    <property type="entry name" value="VALYL-TRNA SYNTHETASES"/>
    <property type="match status" value="1"/>
</dbReference>
<dbReference type="FunFam" id="3.40.50.620:FF:000098">
    <property type="entry name" value="Valine--tRNA ligase"/>
    <property type="match status" value="1"/>
</dbReference>
<comment type="subcellular location">
    <subcellularLocation>
        <location evidence="1 12">Cytoplasm</location>
    </subcellularLocation>
</comment>
<evidence type="ECO:0000256" key="10">
    <source>
        <dbReference type="ARBA" id="ARBA00047552"/>
    </source>
</evidence>
<reference evidence="18" key="1">
    <citation type="submission" date="2016-11" db="EMBL/GenBank/DDBJ databases">
        <authorList>
            <person name="Varghese N."/>
            <person name="Submissions S."/>
        </authorList>
    </citation>
    <scope>NUCLEOTIDE SEQUENCE [LARGE SCALE GENOMIC DNA]</scope>
    <source>
        <strain evidence="18">DSM 9756</strain>
    </source>
</reference>
<protein>
    <recommendedName>
        <fullName evidence="12">Valine--tRNA ligase</fullName>
        <ecNumber evidence="12">6.1.1.9</ecNumber>
    </recommendedName>
    <alternativeName>
        <fullName evidence="12">Valyl-tRNA synthetase</fullName>
        <shortName evidence="12">ValRS</shortName>
    </alternativeName>
</protein>
<dbReference type="InterPro" id="IPR009080">
    <property type="entry name" value="tRNAsynth_Ia_anticodon-bd"/>
</dbReference>
<comment type="subunit">
    <text evidence="2 12">Monomer.</text>
</comment>
<dbReference type="InterPro" id="IPR010978">
    <property type="entry name" value="tRNA-bd_arm"/>
</dbReference>
<dbReference type="PANTHER" id="PTHR11946:SF93">
    <property type="entry name" value="VALINE--TRNA LIGASE, CHLOROPLASTIC_MITOCHONDRIAL 2"/>
    <property type="match status" value="1"/>
</dbReference>
<evidence type="ECO:0000259" key="16">
    <source>
        <dbReference type="Pfam" id="PF10458"/>
    </source>
</evidence>
<dbReference type="GO" id="GO:0005524">
    <property type="term" value="F:ATP binding"/>
    <property type="evidence" value="ECO:0007669"/>
    <property type="project" value="UniProtKB-UniRule"/>
</dbReference>
<comment type="domain">
    <text evidence="12">ValRS has two distinct active sites: one for aminoacylation and one for editing. The misactivated threonine is translocated from the active site to the editing site.</text>
</comment>
<dbReference type="AlphaFoldDB" id="A0A1M4UIW6"/>
<feature type="binding site" evidence="12">
    <location>
        <position position="529"/>
    </location>
    <ligand>
        <name>ATP</name>
        <dbReference type="ChEBI" id="CHEBI:30616"/>
    </ligand>
</feature>
<evidence type="ECO:0000256" key="6">
    <source>
        <dbReference type="ARBA" id="ARBA00022840"/>
    </source>
</evidence>
<dbReference type="Gene3D" id="3.40.50.620">
    <property type="entry name" value="HUPs"/>
    <property type="match status" value="2"/>
</dbReference>
<dbReference type="GO" id="GO:0005829">
    <property type="term" value="C:cytosol"/>
    <property type="evidence" value="ECO:0007669"/>
    <property type="project" value="TreeGrafter"/>
</dbReference>
<dbReference type="OrthoDB" id="9810365at2"/>
<dbReference type="Gene3D" id="1.10.287.380">
    <property type="entry name" value="Valyl-tRNA synthetase, C-terminal domain"/>
    <property type="match status" value="1"/>
</dbReference>
<evidence type="ECO:0000256" key="12">
    <source>
        <dbReference type="HAMAP-Rule" id="MF_02004"/>
    </source>
</evidence>
<evidence type="ECO:0000256" key="11">
    <source>
        <dbReference type="ARBA" id="ARBA00060830"/>
    </source>
</evidence>
<dbReference type="EMBL" id="FQVB01000005">
    <property type="protein sequence ID" value="SHE56598.1"/>
    <property type="molecule type" value="Genomic_DNA"/>
</dbReference>
<dbReference type="NCBIfam" id="TIGR00422">
    <property type="entry name" value="valS"/>
    <property type="match status" value="1"/>
</dbReference>
<dbReference type="Gene3D" id="3.90.740.10">
    <property type="entry name" value="Valyl/Leucyl/Isoleucyl-tRNA synthetase, editing domain"/>
    <property type="match status" value="1"/>
</dbReference>
<dbReference type="GO" id="GO:0006438">
    <property type="term" value="P:valyl-tRNA aminoacylation"/>
    <property type="evidence" value="ECO:0007669"/>
    <property type="project" value="UniProtKB-UniRule"/>
</dbReference>
<keyword evidence="8 12" id="KW-0175">Coiled coil</keyword>
<dbReference type="Pfam" id="PF00133">
    <property type="entry name" value="tRNA-synt_1"/>
    <property type="match status" value="1"/>
</dbReference>
<comment type="similarity">
    <text evidence="11 12">Belongs to the class-I aminoacyl-tRNA synthetase family. ValS type 1 subfamily.</text>
</comment>
<dbReference type="PROSITE" id="PS00178">
    <property type="entry name" value="AA_TRNA_LIGASE_I"/>
    <property type="match status" value="1"/>
</dbReference>
<accession>A0A1M4UIW6</accession>
<evidence type="ECO:0000256" key="4">
    <source>
        <dbReference type="ARBA" id="ARBA00022598"/>
    </source>
</evidence>
<dbReference type="GO" id="GO:0002161">
    <property type="term" value="F:aminoacyl-tRNA deacylase activity"/>
    <property type="evidence" value="ECO:0007669"/>
    <property type="project" value="InterPro"/>
</dbReference>
<gene>
    <name evidence="12" type="primary">valS</name>
    <name evidence="17" type="ORF">SAMN02745206_00492</name>
</gene>
<dbReference type="SUPFAM" id="SSF47323">
    <property type="entry name" value="Anticodon-binding domain of a subclass of class I aminoacyl-tRNA synthetases"/>
    <property type="match status" value="1"/>
</dbReference>
<sequence>MNKGQLPKAYEFRDVEARIYAFWEESGCFRADENSKKPAFSIVIPPPNVTGQLHMGHALNNTLQDILCRYKRLKGFEVLWVPGTDHAGIATQNVVERQLAQQGLSRYDLGREKFVEKVWEWKEEYGGYIIKQLKRLGASCDWSRERFTMDEGLSRAVRIVFVKLYEEGLIYRGTRMINWCPRCRTALANIEVEGEELPGRLYHIRYPLADGSGELVVATTRPETMLGDTAVAVHPEDPRYLEVVGKDVILPLMDRRIPVIADTYVDREFGTGALKVTPGHDFNDFDLGVKHNLALIQVIGEDGVMTEAAGPYAGLDRYECRKRVVADLEAGGYLVKIDDHLHRVGHCYRCKSVVEPMQSLQWFVRTQPLAEKAMEAVRDGRTRIVPEKWEKDYFQWLENIEDWCVSRQIWWGHRIPAWYCADCGEVTVAVEDPDRCGSCGSPHITQEEDVLDTWFSSALWPFSTMGWPEKTPELTKFYPTSVLVTGFDILFFWVARMMMMGLHFMKDVPFRDVYVHALVRDAQGQKMSKSKGNVIDPLIMMDQYGTDALRFTLTAFAVQGRDVKLSEERIEGYRHFVNKIWNATRLVLMNVEGARILDEIPEDPGRLAHRWILSRFQKVVQEVEEALENYHFNQYAQSLYQFFWHEYCDWYLEMIKPDLYGDDPQAKVVAQTIAVQVLRNVLVMLHPVMPFVTEELWQKLPGTEGSIMQAEFPPVDKYRIDSGAEADMELVMGVIGSIRNIRGEMNISPAARVNAVCLCATETEKGLVEANERTVVDLARLEGLSVALQGQGSKPRLAAGAVVSGVEVYVLLDDVLDFESEAARLQKEITKLEKELSITNRKLSNEDFLTRAPAQVVEKEREKAERLGEKLEKMRRHRQRIEELRHDAAGSAG</sequence>
<dbReference type="InterPro" id="IPR014729">
    <property type="entry name" value="Rossmann-like_a/b/a_fold"/>
</dbReference>
<evidence type="ECO:0000256" key="2">
    <source>
        <dbReference type="ARBA" id="ARBA00011245"/>
    </source>
</evidence>
<dbReference type="InterPro" id="IPR002300">
    <property type="entry name" value="aa-tRNA-synth_Ia"/>
</dbReference>
<dbReference type="CDD" id="cd00817">
    <property type="entry name" value="ValRS_core"/>
    <property type="match status" value="1"/>
</dbReference>
<dbReference type="FunFam" id="1.10.287.380:FF:000001">
    <property type="entry name" value="Valine--tRNA ligase"/>
    <property type="match status" value="1"/>
</dbReference>
<dbReference type="NCBIfam" id="NF004349">
    <property type="entry name" value="PRK05729.1"/>
    <property type="match status" value="1"/>
</dbReference>
<dbReference type="SUPFAM" id="SSF46589">
    <property type="entry name" value="tRNA-binding arm"/>
    <property type="match status" value="1"/>
</dbReference>
<dbReference type="STRING" id="1121391.SAMN02745206_00492"/>
<feature type="domain" description="Aminoacyl-tRNA synthetase class Ia" evidence="14">
    <location>
        <begin position="19"/>
        <end position="566"/>
    </location>
</feature>
<evidence type="ECO:0000256" key="9">
    <source>
        <dbReference type="ARBA" id="ARBA00023146"/>
    </source>
</evidence>
<feature type="region of interest" description="Disordered" evidence="13">
    <location>
        <begin position="869"/>
        <end position="893"/>
    </location>
</feature>
<keyword evidence="9 12" id="KW-0030">Aminoacyl-tRNA synthetase</keyword>
<dbReference type="FunFam" id="3.90.740.10:FF:000005">
    <property type="entry name" value="Valine--tRNA ligase, mitochondrial"/>
    <property type="match status" value="1"/>
</dbReference>
<feature type="domain" description="Valyl-tRNA synthetase tRNA-binding arm" evidence="16">
    <location>
        <begin position="817"/>
        <end position="881"/>
    </location>
</feature>
<dbReference type="FunFam" id="3.40.50.620:FF:000032">
    <property type="entry name" value="Valine--tRNA ligase"/>
    <property type="match status" value="1"/>
</dbReference>
<evidence type="ECO:0000256" key="13">
    <source>
        <dbReference type="SAM" id="MobiDB-lite"/>
    </source>
</evidence>
<dbReference type="Pfam" id="PF08264">
    <property type="entry name" value="Anticodon_1"/>
    <property type="match status" value="1"/>
</dbReference>
<evidence type="ECO:0000256" key="5">
    <source>
        <dbReference type="ARBA" id="ARBA00022741"/>
    </source>
</evidence>
<evidence type="ECO:0000259" key="15">
    <source>
        <dbReference type="Pfam" id="PF08264"/>
    </source>
</evidence>
<dbReference type="Gene3D" id="1.10.730.10">
    <property type="entry name" value="Isoleucyl-tRNA Synthetase, Domain 1"/>
    <property type="match status" value="1"/>
</dbReference>
<evidence type="ECO:0000256" key="8">
    <source>
        <dbReference type="ARBA" id="ARBA00023054"/>
    </source>
</evidence>
<keyword evidence="18" id="KW-1185">Reference proteome</keyword>
<dbReference type="InterPro" id="IPR009008">
    <property type="entry name" value="Val/Leu/Ile-tRNA-synth_edit"/>
</dbReference>
<dbReference type="InterPro" id="IPR001412">
    <property type="entry name" value="aa-tRNA-synth_I_CS"/>
</dbReference>
<evidence type="ECO:0000256" key="1">
    <source>
        <dbReference type="ARBA" id="ARBA00004496"/>
    </source>
</evidence>
<dbReference type="Pfam" id="PF10458">
    <property type="entry name" value="Val_tRNA-synt_C"/>
    <property type="match status" value="1"/>
</dbReference>
<dbReference type="SUPFAM" id="SSF52374">
    <property type="entry name" value="Nucleotidylyl transferase"/>
    <property type="match status" value="1"/>
</dbReference>
<dbReference type="InterPro" id="IPR002303">
    <property type="entry name" value="Valyl-tRNA_ligase"/>
</dbReference>
<keyword evidence="5 12" id="KW-0547">Nucleotide-binding</keyword>
<dbReference type="InterPro" id="IPR037118">
    <property type="entry name" value="Val-tRNA_synth_C_sf"/>
</dbReference>
<keyword evidence="7 12" id="KW-0648">Protein biosynthesis</keyword>
<feature type="short sequence motif" description="'HIGH' region" evidence="12">
    <location>
        <begin position="47"/>
        <end position="57"/>
    </location>
</feature>
<evidence type="ECO:0000259" key="14">
    <source>
        <dbReference type="Pfam" id="PF00133"/>
    </source>
</evidence>
<proteinExistence type="inferred from homology"/>
<comment type="function">
    <text evidence="12">Catalyzes the attachment of valine to tRNA(Val). As ValRS can inadvertently accommodate and process structurally similar amino acids such as threonine, to avoid such errors, it has a 'posttransfer' editing activity that hydrolyzes mischarged Thr-tRNA(Val) in a tRNA-dependent manner.</text>
</comment>
<dbReference type="FunFam" id="1.10.730.10:FF:000014">
    <property type="entry name" value="Valine--tRNA ligase"/>
    <property type="match status" value="1"/>
</dbReference>
<dbReference type="InterPro" id="IPR013155">
    <property type="entry name" value="M/V/L/I-tRNA-synth_anticd-bd"/>
</dbReference>
<dbReference type="HAMAP" id="MF_02004">
    <property type="entry name" value="Val_tRNA_synth_type1"/>
    <property type="match status" value="1"/>
</dbReference>
<feature type="short sequence motif" description="'KMSKS' region" evidence="12">
    <location>
        <begin position="526"/>
        <end position="530"/>
    </location>
</feature>
<dbReference type="RefSeq" id="WP_073036631.1">
    <property type="nucleotide sequence ID" value="NZ_FQVB01000005.1"/>
</dbReference>
<keyword evidence="6 12" id="KW-0067">ATP-binding</keyword>
<dbReference type="InterPro" id="IPR033705">
    <property type="entry name" value="Anticodon_Ia_Val"/>
</dbReference>
<feature type="compositionally biased region" description="Basic and acidic residues" evidence="13">
    <location>
        <begin position="880"/>
        <end position="893"/>
    </location>
</feature>